<reference evidence="1 2" key="1">
    <citation type="submission" date="2020-05" db="EMBL/GenBank/DDBJ databases">
        <title>Actinomadura verrucosospora NRRL-B18236 (PFL_A860) Genome sequencing and assembly.</title>
        <authorList>
            <person name="Samborskyy M."/>
        </authorList>
    </citation>
    <scope>NUCLEOTIDE SEQUENCE [LARGE SCALE GENOMIC DNA]</scope>
    <source>
        <strain evidence="1 2">NRRL:B18236</strain>
    </source>
</reference>
<evidence type="ECO:0008006" key="3">
    <source>
        <dbReference type="Google" id="ProtNLM"/>
    </source>
</evidence>
<dbReference type="AlphaFoldDB" id="A0A7D3ZJZ7"/>
<dbReference type="Gene3D" id="2.60.40.1890">
    <property type="entry name" value="PCu(A)C copper chaperone"/>
    <property type="match status" value="1"/>
</dbReference>
<dbReference type="PROSITE" id="PS51257">
    <property type="entry name" value="PROKAR_LIPOPROTEIN"/>
    <property type="match status" value="1"/>
</dbReference>
<dbReference type="SUPFAM" id="SSF110087">
    <property type="entry name" value="DR1885-like metal-binding protein"/>
    <property type="match status" value="1"/>
</dbReference>
<dbReference type="InterPro" id="IPR036182">
    <property type="entry name" value="PCuAC_sf"/>
</dbReference>
<dbReference type="RefSeq" id="WP_173095978.1">
    <property type="nucleotide sequence ID" value="NZ_CP053892.1"/>
</dbReference>
<organism evidence="1 2">
    <name type="scientific">Actinomadura verrucosospora</name>
    <dbReference type="NCBI Taxonomy" id="46165"/>
    <lineage>
        <taxon>Bacteria</taxon>
        <taxon>Bacillati</taxon>
        <taxon>Actinomycetota</taxon>
        <taxon>Actinomycetes</taxon>
        <taxon>Streptosporangiales</taxon>
        <taxon>Thermomonosporaceae</taxon>
        <taxon>Actinomadura</taxon>
    </lineage>
</organism>
<sequence length="168" mass="17091">MIFQRSGWVAGGLVLALAGCSGGASEQPRVVTASAPQVQIRDLFVLGAEPPAELAPGSEAAVYGTLVARMGGPGDRLVAVTSPDFVAVSFIQGGTIALPAGKSVSLNTGGGSKVVLKGLRNAAPGGTSTTLRLRFERAGEMTERVRIVARQGRYRTFSNAPAGTSPPA</sequence>
<dbReference type="Proteomes" id="UP000501240">
    <property type="component" value="Chromosome"/>
</dbReference>
<evidence type="ECO:0000313" key="2">
    <source>
        <dbReference type="Proteomes" id="UP000501240"/>
    </source>
</evidence>
<dbReference type="InterPro" id="IPR007410">
    <property type="entry name" value="LpqE-like"/>
</dbReference>
<evidence type="ECO:0000313" key="1">
    <source>
        <dbReference type="EMBL" id="QKG21761.1"/>
    </source>
</evidence>
<gene>
    <name evidence="1" type="ORF">ACTIVE_3399</name>
</gene>
<keyword evidence="2" id="KW-1185">Reference proteome</keyword>
<name>A0A7D3ZJZ7_ACTVE</name>
<dbReference type="EMBL" id="CP053892">
    <property type="protein sequence ID" value="QKG21761.1"/>
    <property type="molecule type" value="Genomic_DNA"/>
</dbReference>
<protein>
    <recommendedName>
        <fullName evidence="3">Lipoprotein</fullName>
    </recommendedName>
</protein>
<dbReference type="Pfam" id="PF04314">
    <property type="entry name" value="PCuAC"/>
    <property type="match status" value="1"/>
</dbReference>
<proteinExistence type="predicted"/>
<accession>A0A7D3ZJZ7</accession>